<evidence type="ECO:0000256" key="5">
    <source>
        <dbReference type="ARBA" id="ARBA00022719"/>
    </source>
</evidence>
<dbReference type="PROSITE" id="PS00642">
    <property type="entry name" value="COMPLEX1_75K_2"/>
    <property type="match status" value="1"/>
</dbReference>
<dbReference type="NCBIfam" id="TIGR01973">
    <property type="entry name" value="NuoG"/>
    <property type="match status" value="1"/>
</dbReference>
<feature type="domain" description="4Fe-4S His(Cys)3-ligated-type" evidence="16">
    <location>
        <begin position="118"/>
        <end position="157"/>
    </location>
</feature>
<dbReference type="GO" id="GO:0008137">
    <property type="term" value="F:NADH dehydrogenase (ubiquinone) activity"/>
    <property type="evidence" value="ECO:0007669"/>
    <property type="project" value="UniProtKB-UniRule"/>
</dbReference>
<keyword evidence="9 12" id="KW-0411">Iron-sulfur</keyword>
<evidence type="ECO:0000256" key="6">
    <source>
        <dbReference type="ARBA" id="ARBA00022723"/>
    </source>
</evidence>
<comment type="cofactor">
    <cofactor evidence="1 12">
        <name>[4Fe-4S] cluster</name>
        <dbReference type="ChEBI" id="CHEBI:49883"/>
    </cofactor>
</comment>
<dbReference type="Gene3D" id="3.10.20.740">
    <property type="match status" value="1"/>
</dbReference>
<dbReference type="InterPro" id="IPR006657">
    <property type="entry name" value="MoPterin_dinucl-bd_dom"/>
</dbReference>
<dbReference type="InterPro" id="IPR054351">
    <property type="entry name" value="NADH_UbQ_OxRdtase_ferredoxin"/>
</dbReference>
<dbReference type="InterPro" id="IPR010228">
    <property type="entry name" value="NADH_UbQ_OxRdtase_Gsu"/>
</dbReference>
<dbReference type="Proteomes" id="UP000319516">
    <property type="component" value="Unassembled WGS sequence"/>
</dbReference>
<name>A0A542YP93_9MICO</name>
<dbReference type="SUPFAM" id="SSF53706">
    <property type="entry name" value="Formate dehydrogenase/DMSO reductase, domains 1-3"/>
    <property type="match status" value="1"/>
</dbReference>
<dbReference type="CDD" id="cd00207">
    <property type="entry name" value="fer2"/>
    <property type="match status" value="1"/>
</dbReference>
<comment type="cofactor">
    <cofactor evidence="12">
        <name>[2Fe-2S] cluster</name>
        <dbReference type="ChEBI" id="CHEBI:190135"/>
    </cofactor>
    <text evidence="12">Binds 1 [2Fe-2S] cluster per subunit.</text>
</comment>
<dbReference type="SUPFAM" id="SSF54862">
    <property type="entry name" value="4Fe-4S ferredoxins"/>
    <property type="match status" value="1"/>
</dbReference>
<evidence type="ECO:0000259" key="16">
    <source>
        <dbReference type="PROSITE" id="PS51839"/>
    </source>
</evidence>
<evidence type="ECO:0000256" key="10">
    <source>
        <dbReference type="ARBA" id="ARBA00023027"/>
    </source>
</evidence>
<dbReference type="NCBIfam" id="NF005895">
    <property type="entry name" value="PRK07860.1"/>
    <property type="match status" value="1"/>
</dbReference>
<comment type="function">
    <text evidence="12">NDH-1 shuttles electrons from NADH, via FMN and iron-sulfur (Fe-S) centers, to quinones in the respiratory chain. Couples the redox reaction to proton translocation (for every two electrons transferred, four hydrogen ions are translocated across the cytoplasmic membrane), and thus conserves the redox energy in a proton gradient.</text>
</comment>
<dbReference type="Gene3D" id="2.20.25.90">
    <property type="entry name" value="ADC-like domains"/>
    <property type="match status" value="1"/>
</dbReference>
<dbReference type="GO" id="GO:0003954">
    <property type="term" value="F:NADH dehydrogenase activity"/>
    <property type="evidence" value="ECO:0007669"/>
    <property type="project" value="TreeGrafter"/>
</dbReference>
<dbReference type="PANTHER" id="PTHR43105:SF12">
    <property type="entry name" value="NADH-QUINONE OXIDOREDUCTASE SUBUNIT G"/>
    <property type="match status" value="1"/>
</dbReference>
<keyword evidence="18" id="KW-1185">Reference proteome</keyword>
<comment type="caution">
    <text evidence="17">The sequence shown here is derived from an EMBL/GenBank/DDBJ whole genome shotgun (WGS) entry which is preliminary data.</text>
</comment>
<dbReference type="Gene3D" id="3.40.228.10">
    <property type="entry name" value="Dimethylsulfoxide Reductase, domain 2"/>
    <property type="match status" value="1"/>
</dbReference>
<dbReference type="InterPro" id="IPR006963">
    <property type="entry name" value="Mopterin_OxRdtase_4Fe-4S_dom"/>
</dbReference>
<dbReference type="EMBL" id="VFOP01000001">
    <property type="protein sequence ID" value="TQL49925.1"/>
    <property type="molecule type" value="Genomic_DNA"/>
</dbReference>
<dbReference type="FunFam" id="3.30.70.20:FF:000016">
    <property type="entry name" value="NADH-quinone oxidoreductase"/>
    <property type="match status" value="1"/>
</dbReference>
<dbReference type="Pfam" id="PF10588">
    <property type="entry name" value="NADH-G_4Fe-4S_3"/>
    <property type="match status" value="1"/>
</dbReference>
<dbReference type="PROSITE" id="PS00643">
    <property type="entry name" value="COMPLEX1_75K_3"/>
    <property type="match status" value="1"/>
</dbReference>
<dbReference type="GO" id="GO:0016020">
    <property type="term" value="C:membrane"/>
    <property type="evidence" value="ECO:0007669"/>
    <property type="project" value="InterPro"/>
</dbReference>
<keyword evidence="5 12" id="KW-0874">Quinone</keyword>
<evidence type="ECO:0000256" key="3">
    <source>
        <dbReference type="ARBA" id="ARBA00022485"/>
    </source>
</evidence>
<dbReference type="PROSITE" id="PS51085">
    <property type="entry name" value="2FE2S_FER_2"/>
    <property type="match status" value="1"/>
</dbReference>
<feature type="region of interest" description="Disordered" evidence="13">
    <location>
        <begin position="1"/>
        <end position="22"/>
    </location>
</feature>
<dbReference type="InterPro" id="IPR019574">
    <property type="entry name" value="NADH_UbQ_OxRdtase_Gsu_4Fe4S-bd"/>
</dbReference>
<organism evidence="17 18">
    <name type="scientific">Ornithinicoccus hortensis</name>
    <dbReference type="NCBI Taxonomy" id="82346"/>
    <lineage>
        <taxon>Bacteria</taxon>
        <taxon>Bacillati</taxon>
        <taxon>Actinomycetota</taxon>
        <taxon>Actinomycetes</taxon>
        <taxon>Micrococcales</taxon>
        <taxon>Intrasporangiaceae</taxon>
        <taxon>Ornithinicoccus</taxon>
    </lineage>
</organism>
<dbReference type="Gene3D" id="2.40.40.20">
    <property type="match status" value="1"/>
</dbReference>
<keyword evidence="3 12" id="KW-0004">4Fe-4S</keyword>
<dbReference type="Gene3D" id="3.30.70.20">
    <property type="match status" value="1"/>
</dbReference>
<keyword evidence="7 12" id="KW-1278">Translocase</keyword>
<dbReference type="GO" id="GO:0042773">
    <property type="term" value="P:ATP synthesis coupled electron transport"/>
    <property type="evidence" value="ECO:0007669"/>
    <property type="project" value="InterPro"/>
</dbReference>
<dbReference type="PROSITE" id="PS51839">
    <property type="entry name" value="4FE4S_HC3"/>
    <property type="match status" value="1"/>
</dbReference>
<evidence type="ECO:0000256" key="1">
    <source>
        <dbReference type="ARBA" id="ARBA00001966"/>
    </source>
</evidence>
<evidence type="ECO:0000256" key="12">
    <source>
        <dbReference type="RuleBase" id="RU003525"/>
    </source>
</evidence>
<evidence type="ECO:0000256" key="7">
    <source>
        <dbReference type="ARBA" id="ARBA00022967"/>
    </source>
</evidence>
<keyword evidence="4 12" id="KW-0001">2Fe-2S</keyword>
<evidence type="ECO:0000256" key="2">
    <source>
        <dbReference type="ARBA" id="ARBA00005404"/>
    </source>
</evidence>
<dbReference type="GO" id="GO:0048038">
    <property type="term" value="F:quinone binding"/>
    <property type="evidence" value="ECO:0007669"/>
    <property type="project" value="UniProtKB-UniRule"/>
</dbReference>
<dbReference type="InterPro" id="IPR009010">
    <property type="entry name" value="Asp_de-COase-like_dom_sf"/>
</dbReference>
<evidence type="ECO:0000259" key="14">
    <source>
        <dbReference type="PROSITE" id="PS51085"/>
    </source>
</evidence>
<dbReference type="Pfam" id="PF00384">
    <property type="entry name" value="Molybdopterin"/>
    <property type="match status" value="1"/>
</dbReference>
<dbReference type="Pfam" id="PF22151">
    <property type="entry name" value="Fer4_NDSU1"/>
    <property type="match status" value="1"/>
</dbReference>
<keyword evidence="10 12" id="KW-0520">NAD</keyword>
<accession>A0A542YP93</accession>
<comment type="catalytic activity">
    <reaction evidence="11 12">
        <text>a quinone + NADH + 5 H(+)(in) = a quinol + NAD(+) + 4 H(+)(out)</text>
        <dbReference type="Rhea" id="RHEA:57888"/>
        <dbReference type="ChEBI" id="CHEBI:15378"/>
        <dbReference type="ChEBI" id="CHEBI:24646"/>
        <dbReference type="ChEBI" id="CHEBI:57540"/>
        <dbReference type="ChEBI" id="CHEBI:57945"/>
        <dbReference type="ChEBI" id="CHEBI:132124"/>
    </reaction>
</comment>
<dbReference type="Gene3D" id="3.40.50.740">
    <property type="match status" value="2"/>
</dbReference>
<evidence type="ECO:0000256" key="9">
    <source>
        <dbReference type="ARBA" id="ARBA00023014"/>
    </source>
</evidence>
<proteinExistence type="inferred from homology"/>
<dbReference type="SUPFAM" id="SSF54292">
    <property type="entry name" value="2Fe-2S ferredoxin-like"/>
    <property type="match status" value="1"/>
</dbReference>
<dbReference type="AlphaFoldDB" id="A0A542YP93"/>
<comment type="similarity">
    <text evidence="2 12">Belongs to the complex I 75 kDa subunit family.</text>
</comment>
<reference evidence="17 18" key="1">
    <citation type="submission" date="2019-06" db="EMBL/GenBank/DDBJ databases">
        <title>Sequencing the genomes of 1000 actinobacteria strains.</title>
        <authorList>
            <person name="Klenk H.-P."/>
        </authorList>
    </citation>
    <scope>NUCLEOTIDE SEQUENCE [LARGE SCALE GENOMIC DNA]</scope>
    <source>
        <strain evidence="17 18">DSM 12335</strain>
    </source>
</reference>
<dbReference type="Pfam" id="PF01568">
    <property type="entry name" value="Molydop_binding"/>
    <property type="match status" value="1"/>
</dbReference>
<sequence>MTVNSSPASGGNAVDTGGNAEVPAEPDVKMVELTIDEVPVSVPEGTLVIRAAEQIGIQIPRFCDHPLLDPVGACRQCMVDVATPDRDGNYRPMPKPQASCTIAVSPGMQVKTQHTSAVADKAQQGQMEFLLINHPLDCPVCDKGGECPLQNQAMSNGRPKSRFEDVKRTYPKPINISTQVLLDRDRCVLCARCTRFSDQIAGDPFIALIERGALQQVGVYEEQPFQSYFSGNTVQICPVGALTGAAYRFRSRPFDLVSTPSVCEHCASGCSIRTDHRRGVVLRRMALEDPEVNEEWNCDKGRWAFPYAVQPDRLRDPVVRDSDGQYRVASWDEAYAAAASALGAARADRGVGVLTGGRLSLEDAYAYSKFARTALGTNDIDFRSRPHSVEETEFLAARVAGNTSVTFGDLETASAVLLVALEPEEESPSIFLRLRKSNRANGTPVYALAPFATRGLEKVNGTLLPVAPGTEAEVLRAMVEHPGDEGLLHEAIQALDAGAVILVGERLAMVPGGLSAVAALAESTGARLAWVPRRAGERGAVEAGALPNLLPGGRPLGDATVAAAWGAELPQQPGRDSGAIFAAAASGELSALLVAGVDPDDMEDPRTARAGLEKAFVVSLDLRESAVHEYADVILPVAPQQEKSGSFVNWEGRVRPFQQALDSNARSDAGVLDLLAGAMGIALGTLSVDQVRTELEGLAGATDRPAAPQVPASGPPRPAQGEAVLATWHHLLDLGSLQDGEPFLAGTAKTPVARLSPATAAAAGVAEGDPLLVSTDQGALTLPVALTEMPDHVVWVPTNSTGSRVRATLGVDAGAVVRVGAAEHTGGVA</sequence>
<dbReference type="InterPro" id="IPR000283">
    <property type="entry name" value="NADH_UbQ_OxRdtase_75kDa_su_CS"/>
</dbReference>
<evidence type="ECO:0000256" key="11">
    <source>
        <dbReference type="ARBA" id="ARBA00047712"/>
    </source>
</evidence>
<feature type="region of interest" description="Disordered" evidence="13">
    <location>
        <begin position="699"/>
        <end position="719"/>
    </location>
</feature>
<evidence type="ECO:0000256" key="8">
    <source>
        <dbReference type="ARBA" id="ARBA00023004"/>
    </source>
</evidence>
<dbReference type="InterPro" id="IPR050123">
    <property type="entry name" value="Prok_molybdopt-oxidoreductase"/>
</dbReference>
<evidence type="ECO:0000313" key="17">
    <source>
        <dbReference type="EMBL" id="TQL49925.1"/>
    </source>
</evidence>
<dbReference type="Pfam" id="PF13510">
    <property type="entry name" value="Fer2_4"/>
    <property type="match status" value="1"/>
</dbReference>
<keyword evidence="6 12" id="KW-0479">Metal-binding</keyword>
<dbReference type="Pfam" id="PF22117">
    <property type="entry name" value="Fer4_Nqo3"/>
    <property type="match status" value="1"/>
</dbReference>
<evidence type="ECO:0000313" key="18">
    <source>
        <dbReference type="Proteomes" id="UP000319516"/>
    </source>
</evidence>
<dbReference type="EC" id="7.1.1.-" evidence="12"/>
<dbReference type="SMART" id="SM00929">
    <property type="entry name" value="NADH-G_4Fe-4S_3"/>
    <property type="match status" value="1"/>
</dbReference>
<dbReference type="GO" id="GO:0046872">
    <property type="term" value="F:metal ion binding"/>
    <property type="evidence" value="ECO:0007669"/>
    <property type="project" value="UniProtKB-UniRule"/>
</dbReference>
<protein>
    <recommendedName>
        <fullName evidence="12">NADH-quinone oxidoreductase</fullName>
        <ecNumber evidence="12">7.1.1.-</ecNumber>
    </recommendedName>
</protein>
<gene>
    <name evidence="17" type="ORF">FB467_1022</name>
</gene>
<dbReference type="OrthoDB" id="9810782at2"/>
<keyword evidence="8 12" id="KW-0408">Iron</keyword>
<dbReference type="PANTHER" id="PTHR43105">
    <property type="entry name" value="RESPIRATORY NITRATE REDUCTASE"/>
    <property type="match status" value="1"/>
</dbReference>
<dbReference type="GO" id="GO:0043546">
    <property type="term" value="F:molybdopterin cofactor binding"/>
    <property type="evidence" value="ECO:0007669"/>
    <property type="project" value="InterPro"/>
</dbReference>
<dbReference type="InterPro" id="IPR001041">
    <property type="entry name" value="2Fe-2S_ferredoxin-type"/>
</dbReference>
<evidence type="ECO:0000256" key="13">
    <source>
        <dbReference type="SAM" id="MobiDB-lite"/>
    </source>
</evidence>
<evidence type="ECO:0000259" key="15">
    <source>
        <dbReference type="PROSITE" id="PS51669"/>
    </source>
</evidence>
<dbReference type="SUPFAM" id="SSF50692">
    <property type="entry name" value="ADC-like"/>
    <property type="match status" value="1"/>
</dbReference>
<dbReference type="GO" id="GO:0051539">
    <property type="term" value="F:4 iron, 4 sulfur cluster binding"/>
    <property type="evidence" value="ECO:0007669"/>
    <property type="project" value="UniProtKB-KW"/>
</dbReference>
<dbReference type="FunFam" id="3.10.20.740:FF:000001">
    <property type="entry name" value="NADH-quinone oxidoreductase subunit G"/>
    <property type="match status" value="1"/>
</dbReference>
<evidence type="ECO:0000256" key="4">
    <source>
        <dbReference type="ARBA" id="ARBA00022714"/>
    </source>
</evidence>
<dbReference type="PROSITE" id="PS51669">
    <property type="entry name" value="4FE4S_MOW_BIS_MGD"/>
    <property type="match status" value="1"/>
</dbReference>
<dbReference type="GO" id="GO:0051537">
    <property type="term" value="F:2 iron, 2 sulfur cluster binding"/>
    <property type="evidence" value="ECO:0007669"/>
    <property type="project" value="UniProtKB-UniRule"/>
</dbReference>
<dbReference type="InterPro" id="IPR006656">
    <property type="entry name" value="Mopterin_OxRdtase"/>
</dbReference>
<dbReference type="PROSITE" id="PS00641">
    <property type="entry name" value="COMPLEX1_75K_1"/>
    <property type="match status" value="1"/>
</dbReference>
<dbReference type="InterPro" id="IPR036010">
    <property type="entry name" value="2Fe-2S_ferredoxin-like_sf"/>
</dbReference>
<dbReference type="SMART" id="SM00926">
    <property type="entry name" value="Molybdop_Fe4S4"/>
    <property type="match status" value="1"/>
</dbReference>
<feature type="domain" description="2Fe-2S ferredoxin-type" evidence="14">
    <location>
        <begin position="29"/>
        <end position="116"/>
    </location>
</feature>
<dbReference type="RefSeq" id="WP_141784128.1">
    <property type="nucleotide sequence ID" value="NZ_BAAAIK010000004.1"/>
</dbReference>
<feature type="domain" description="4Fe-4S Mo/W bis-MGD-type" evidence="15">
    <location>
        <begin position="256"/>
        <end position="312"/>
    </location>
</feature>